<feature type="transmembrane region" description="Helical" evidence="1">
    <location>
        <begin position="113"/>
        <end position="133"/>
    </location>
</feature>
<reference evidence="2 3" key="1">
    <citation type="submission" date="2024-03" db="EMBL/GenBank/DDBJ databases">
        <title>Aureococcus anophagefferens CCMP1851 and Kratosvirus quantuckense: Draft genome of a second virus-susceptible host strain in the model system.</title>
        <authorList>
            <person name="Chase E."/>
            <person name="Truchon A.R."/>
            <person name="Schepens W."/>
            <person name="Wilhelm S.W."/>
        </authorList>
    </citation>
    <scope>NUCLEOTIDE SEQUENCE [LARGE SCALE GENOMIC DNA]</scope>
    <source>
        <strain evidence="2 3">CCMP1851</strain>
    </source>
</reference>
<dbReference type="PANTHER" id="PTHR35302:SF1">
    <property type="entry name" value="PROTEIN COFACTOR ASSEMBLY OF COMPLEX C SUBUNIT B CCB1, CHLOROPLASTIC"/>
    <property type="match status" value="1"/>
</dbReference>
<keyword evidence="1" id="KW-1133">Transmembrane helix</keyword>
<keyword evidence="3" id="KW-1185">Reference proteome</keyword>
<accession>A0ABR1FPV2</accession>
<dbReference type="PANTHER" id="PTHR35302">
    <property type="match status" value="1"/>
</dbReference>
<keyword evidence="1" id="KW-0472">Membrane</keyword>
<evidence type="ECO:0000256" key="1">
    <source>
        <dbReference type="SAM" id="Phobius"/>
    </source>
</evidence>
<sequence>MVADPGALAATLASSSTLLSYEFQGSYASLYATLFLYVISFPGLWSTIKRASKIALVQQTYEFPGEKAPVDAKSMREVAGDVMAYMQANNYEVADAGETITFKGKIAPEVSQAAFLVFCTFICFASLALVLQIQVPTVAGVDVGSYWFLTTLLSPYAGLYYWKSASDNEQREVKVKLSANDDESQTLMVVRGDKKDVQRMEEEMDLQQEGMIRVRGVFDYSKTA</sequence>
<feature type="transmembrane region" description="Helical" evidence="1">
    <location>
        <begin position="145"/>
        <end position="162"/>
    </location>
</feature>
<keyword evidence="1" id="KW-0812">Transmembrane</keyword>
<protein>
    <submittedName>
        <fullName evidence="2">Cofactor assembly of complex C subunit B</fullName>
    </submittedName>
</protein>
<dbReference type="EMBL" id="JBBJCI010000295">
    <property type="protein sequence ID" value="KAK7235190.1"/>
    <property type="molecule type" value="Genomic_DNA"/>
</dbReference>
<proteinExistence type="predicted"/>
<comment type="caution">
    <text evidence="2">The sequence shown here is derived from an EMBL/GenBank/DDBJ whole genome shotgun (WGS) entry which is preliminary data.</text>
</comment>
<feature type="transmembrane region" description="Helical" evidence="1">
    <location>
        <begin position="30"/>
        <end position="48"/>
    </location>
</feature>
<gene>
    <name evidence="2" type="primary">CCB1</name>
    <name evidence="2" type="ORF">SO694_00145028</name>
</gene>
<dbReference type="InterPro" id="IPR021919">
    <property type="entry name" value="CCB1"/>
</dbReference>
<name>A0ABR1FPV2_AURAN</name>
<organism evidence="2 3">
    <name type="scientific">Aureococcus anophagefferens</name>
    <name type="common">Harmful bloom alga</name>
    <dbReference type="NCBI Taxonomy" id="44056"/>
    <lineage>
        <taxon>Eukaryota</taxon>
        <taxon>Sar</taxon>
        <taxon>Stramenopiles</taxon>
        <taxon>Ochrophyta</taxon>
        <taxon>Pelagophyceae</taxon>
        <taxon>Pelagomonadales</taxon>
        <taxon>Pelagomonadaceae</taxon>
        <taxon>Aureococcus</taxon>
    </lineage>
</organism>
<dbReference type="Pfam" id="PF12046">
    <property type="entry name" value="CCB1"/>
    <property type="match status" value="1"/>
</dbReference>
<dbReference type="Proteomes" id="UP001363151">
    <property type="component" value="Unassembled WGS sequence"/>
</dbReference>
<evidence type="ECO:0000313" key="3">
    <source>
        <dbReference type="Proteomes" id="UP001363151"/>
    </source>
</evidence>
<evidence type="ECO:0000313" key="2">
    <source>
        <dbReference type="EMBL" id="KAK7235190.1"/>
    </source>
</evidence>